<dbReference type="RefSeq" id="WP_091394331.1">
    <property type="nucleotide sequence ID" value="NZ_FNQY01000004.1"/>
</dbReference>
<dbReference type="Pfam" id="PF00174">
    <property type="entry name" value="Oxidored_molyb"/>
    <property type="match status" value="1"/>
</dbReference>
<keyword evidence="1" id="KW-0732">Signal</keyword>
<feature type="chain" id="PRO_5011748130" evidence="1">
    <location>
        <begin position="24"/>
        <end position="145"/>
    </location>
</feature>
<dbReference type="AlphaFoldDB" id="A0A1H3WUH1"/>
<proteinExistence type="predicted"/>
<dbReference type="Proteomes" id="UP000199041">
    <property type="component" value="Unassembled WGS sequence"/>
</dbReference>
<reference evidence="3 4" key="1">
    <citation type="submission" date="2016-10" db="EMBL/GenBank/DDBJ databases">
        <authorList>
            <person name="de Groot N.N."/>
        </authorList>
    </citation>
    <scope>NUCLEOTIDE SEQUENCE [LARGE SCALE GENOMIC DNA]</scope>
    <source>
        <strain evidence="3 4">Vu-144</strain>
    </source>
</reference>
<dbReference type="InterPro" id="IPR036374">
    <property type="entry name" value="OxRdtase_Mopterin-bd_sf"/>
</dbReference>
<dbReference type="EMBL" id="FNQY01000004">
    <property type="protein sequence ID" value="SDZ90796.1"/>
    <property type="molecule type" value="Genomic_DNA"/>
</dbReference>
<evidence type="ECO:0000313" key="4">
    <source>
        <dbReference type="Proteomes" id="UP000199041"/>
    </source>
</evidence>
<evidence type="ECO:0000256" key="1">
    <source>
        <dbReference type="SAM" id="SignalP"/>
    </source>
</evidence>
<feature type="domain" description="Oxidoreductase molybdopterin-binding" evidence="2">
    <location>
        <begin position="38"/>
        <end position="144"/>
    </location>
</feature>
<dbReference type="STRING" id="551991.SAMN05192529_1049"/>
<feature type="signal peptide" evidence="1">
    <location>
        <begin position="1"/>
        <end position="23"/>
    </location>
</feature>
<accession>A0A1H3WUH1</accession>
<dbReference type="InterPro" id="IPR000572">
    <property type="entry name" value="OxRdtase_Mopterin-bd_dom"/>
</dbReference>
<gene>
    <name evidence="3" type="ORF">SAMN05192529_1049</name>
</gene>
<protein>
    <submittedName>
        <fullName evidence="3">Oxidoreductase molybdopterin binding domain-containing protein</fullName>
    </submittedName>
</protein>
<dbReference type="OrthoDB" id="482420at2"/>
<evidence type="ECO:0000259" key="2">
    <source>
        <dbReference type="Pfam" id="PF00174"/>
    </source>
</evidence>
<name>A0A1H3WUH1_9BACT</name>
<dbReference type="SUPFAM" id="SSF56524">
    <property type="entry name" value="Oxidoreductase molybdopterin-binding domain"/>
    <property type="match status" value="1"/>
</dbReference>
<dbReference type="Gene3D" id="3.90.420.10">
    <property type="entry name" value="Oxidoreductase, molybdopterin-binding domain"/>
    <property type="match status" value="1"/>
</dbReference>
<evidence type="ECO:0000313" key="3">
    <source>
        <dbReference type="EMBL" id="SDZ90796.1"/>
    </source>
</evidence>
<keyword evidence="4" id="KW-1185">Reference proteome</keyword>
<organism evidence="3 4">
    <name type="scientific">Arachidicoccus rhizosphaerae</name>
    <dbReference type="NCBI Taxonomy" id="551991"/>
    <lineage>
        <taxon>Bacteria</taxon>
        <taxon>Pseudomonadati</taxon>
        <taxon>Bacteroidota</taxon>
        <taxon>Chitinophagia</taxon>
        <taxon>Chitinophagales</taxon>
        <taxon>Chitinophagaceae</taxon>
        <taxon>Arachidicoccus</taxon>
    </lineage>
</organism>
<sequence length="145" mass="15773">MKIQKILLVKALVLFLFFPFQSAKTQVHTVLNSDSSQSAVLRISGEVTSPLTLTLSSLKSLPEHTVTVKDKTGSPHQYTGIYVTDVLAKAGVTTGHELRGENLSKYVLASCADGYQVVYSLAELDSSFVKNLPIIAYEIDGQPLM</sequence>